<dbReference type="PANTHER" id="PTHR30193:SF41">
    <property type="entry name" value="DIACETYLCHITOBIOSE UPTAKE SYSTEM PERMEASE PROTEIN NGCF"/>
    <property type="match status" value="1"/>
</dbReference>
<feature type="transmembrane region" description="Helical" evidence="7">
    <location>
        <begin position="290"/>
        <end position="312"/>
    </location>
</feature>
<dbReference type="GO" id="GO:0005886">
    <property type="term" value="C:plasma membrane"/>
    <property type="evidence" value="ECO:0007669"/>
    <property type="project" value="UniProtKB-SubCell"/>
</dbReference>
<feature type="transmembrane region" description="Helical" evidence="7">
    <location>
        <begin position="21"/>
        <end position="40"/>
    </location>
</feature>
<keyword evidence="4 7" id="KW-0812">Transmembrane</keyword>
<dbReference type="PANTHER" id="PTHR30193">
    <property type="entry name" value="ABC TRANSPORTER PERMEASE PROTEIN"/>
    <property type="match status" value="1"/>
</dbReference>
<comment type="similarity">
    <text evidence="7">Belongs to the binding-protein-dependent transport system permease family.</text>
</comment>
<dbReference type="PROSITE" id="PS50928">
    <property type="entry name" value="ABC_TM1"/>
    <property type="match status" value="1"/>
</dbReference>
<evidence type="ECO:0000313" key="9">
    <source>
        <dbReference type="EMBL" id="NED97847.1"/>
    </source>
</evidence>
<dbReference type="Gene3D" id="1.10.3720.10">
    <property type="entry name" value="MetI-like"/>
    <property type="match status" value="1"/>
</dbReference>
<keyword evidence="3" id="KW-1003">Cell membrane</keyword>
<evidence type="ECO:0000256" key="6">
    <source>
        <dbReference type="ARBA" id="ARBA00023136"/>
    </source>
</evidence>
<dbReference type="AlphaFoldDB" id="A0A6N9YSD6"/>
<feature type="domain" description="ABC transmembrane type-1" evidence="8">
    <location>
        <begin position="82"/>
        <end position="311"/>
    </location>
</feature>
<evidence type="ECO:0000259" key="8">
    <source>
        <dbReference type="PROSITE" id="PS50928"/>
    </source>
</evidence>
<proteinExistence type="inferred from homology"/>
<evidence type="ECO:0000256" key="4">
    <source>
        <dbReference type="ARBA" id="ARBA00022692"/>
    </source>
</evidence>
<dbReference type="InterPro" id="IPR000515">
    <property type="entry name" value="MetI-like"/>
</dbReference>
<feature type="transmembrane region" description="Helical" evidence="7">
    <location>
        <begin position="129"/>
        <end position="149"/>
    </location>
</feature>
<keyword evidence="2 7" id="KW-0813">Transport</keyword>
<dbReference type="GO" id="GO:0055085">
    <property type="term" value="P:transmembrane transport"/>
    <property type="evidence" value="ECO:0007669"/>
    <property type="project" value="InterPro"/>
</dbReference>
<accession>A0A6N9YSD6</accession>
<dbReference type="Pfam" id="PF00528">
    <property type="entry name" value="BPD_transp_1"/>
    <property type="match status" value="1"/>
</dbReference>
<dbReference type="InterPro" id="IPR035906">
    <property type="entry name" value="MetI-like_sf"/>
</dbReference>
<evidence type="ECO:0000256" key="5">
    <source>
        <dbReference type="ARBA" id="ARBA00022989"/>
    </source>
</evidence>
<feature type="transmembrane region" description="Helical" evidence="7">
    <location>
        <begin position="181"/>
        <end position="201"/>
    </location>
</feature>
<evidence type="ECO:0000256" key="3">
    <source>
        <dbReference type="ARBA" id="ARBA00022475"/>
    </source>
</evidence>
<dbReference type="InterPro" id="IPR051393">
    <property type="entry name" value="ABC_transporter_permease"/>
</dbReference>
<dbReference type="SUPFAM" id="SSF161098">
    <property type="entry name" value="MetI-like"/>
    <property type="match status" value="1"/>
</dbReference>
<comment type="caution">
    <text evidence="9">The sequence shown here is derived from an EMBL/GenBank/DDBJ whole genome shotgun (WGS) entry which is preliminary data.</text>
</comment>
<sequence>MRRTRSRPAGTSSVALQRGKYPFLLALTVPGAVIYGYFMFSPYLQAMWISLTDWGGYTATMNFVGLDNFRRMIADPQLLTALRNNLILLLVVPVLTLALGLFLASMINVGGRGRAGAVTGVRGSSVYKVVYFFPQVVSVVIVAVVWKYVFAPANAGGVLNNALEAIGLGRLAQLWLAEPKYLIWVVVIVMTWSFAGFYVVMFSAAMQSIPRDIYEAALLDGSSRFTTFRKITVPLVWDTVQVGWVYLAIQAMDGFALVSVMLGTGGGVEGAGDVLGVKVYREAFTPPNNFGYAAAIGVVLLLLTLAVSLIFMRILRRERVELA</sequence>
<feature type="transmembrane region" description="Helical" evidence="7">
    <location>
        <begin position="86"/>
        <end position="109"/>
    </location>
</feature>
<evidence type="ECO:0000313" key="10">
    <source>
        <dbReference type="Proteomes" id="UP000469185"/>
    </source>
</evidence>
<name>A0A6N9YSD6_9ACTN</name>
<evidence type="ECO:0000256" key="1">
    <source>
        <dbReference type="ARBA" id="ARBA00004651"/>
    </source>
</evidence>
<dbReference type="RefSeq" id="WP_163820639.1">
    <property type="nucleotide sequence ID" value="NZ_JAAGOB010000014.1"/>
</dbReference>
<comment type="subcellular location">
    <subcellularLocation>
        <location evidence="1 7">Cell membrane</location>
        <topology evidence="1 7">Multi-pass membrane protein</topology>
    </subcellularLocation>
</comment>
<protein>
    <submittedName>
        <fullName evidence="9">Sugar ABC transporter permease</fullName>
    </submittedName>
</protein>
<evidence type="ECO:0000256" key="2">
    <source>
        <dbReference type="ARBA" id="ARBA00022448"/>
    </source>
</evidence>
<keyword evidence="10" id="KW-1185">Reference proteome</keyword>
<dbReference type="CDD" id="cd06261">
    <property type="entry name" value="TM_PBP2"/>
    <property type="match status" value="1"/>
</dbReference>
<evidence type="ECO:0000256" key="7">
    <source>
        <dbReference type="RuleBase" id="RU363032"/>
    </source>
</evidence>
<reference evidence="9 10" key="1">
    <citation type="submission" date="2020-02" db="EMBL/GenBank/DDBJ databases">
        <authorList>
            <person name="Li X.-J."/>
            <person name="Feng X.-M."/>
        </authorList>
    </citation>
    <scope>NUCLEOTIDE SEQUENCE [LARGE SCALE GENOMIC DNA]</scope>
    <source>
        <strain evidence="9 10">CGMCC 4.7225</strain>
    </source>
</reference>
<keyword evidence="6 7" id="KW-0472">Membrane</keyword>
<organism evidence="9 10">
    <name type="scientific">Phytoactinopolyspora alkaliphila</name>
    <dbReference type="NCBI Taxonomy" id="1783498"/>
    <lineage>
        <taxon>Bacteria</taxon>
        <taxon>Bacillati</taxon>
        <taxon>Actinomycetota</taxon>
        <taxon>Actinomycetes</taxon>
        <taxon>Jiangellales</taxon>
        <taxon>Jiangellaceae</taxon>
        <taxon>Phytoactinopolyspora</taxon>
    </lineage>
</organism>
<gene>
    <name evidence="9" type="ORF">G1H11_21345</name>
</gene>
<keyword evidence="5 7" id="KW-1133">Transmembrane helix</keyword>
<dbReference type="EMBL" id="JAAGOB010000014">
    <property type="protein sequence ID" value="NED97847.1"/>
    <property type="molecule type" value="Genomic_DNA"/>
</dbReference>
<dbReference type="Proteomes" id="UP000469185">
    <property type="component" value="Unassembled WGS sequence"/>
</dbReference>